<evidence type="ECO:0000313" key="3">
    <source>
        <dbReference type="EMBL" id="KAA6391396.1"/>
    </source>
</evidence>
<feature type="domain" description="Pre-mRNA-splicing factor SYF1 central HAT repeats" evidence="2">
    <location>
        <begin position="15"/>
        <end position="131"/>
    </location>
</feature>
<evidence type="ECO:0000256" key="1">
    <source>
        <dbReference type="SAM" id="MobiDB-lite"/>
    </source>
</evidence>
<protein>
    <recommendedName>
        <fullName evidence="2">Pre-mRNA-splicing factor SYF1 central HAT repeats domain-containing protein</fullName>
    </recommendedName>
</protein>
<gene>
    <name evidence="3" type="ORF">EZS28_013079</name>
</gene>
<dbReference type="OrthoDB" id="10067343at2759"/>
<sequence length="134" mass="15786">MELCDAYNIQIRRIWCVNDEKKDEIRQRNDRQTDSERIEVVVKKQYQEREQRRSEKLQQKQKEDDIEEGGYEQGRLFSALGALGMNKGNWAKEIDAFEQGIGTVRTARDFLSVFGSYVQAEEVLITTLMRQYSL</sequence>
<dbReference type="Proteomes" id="UP000324800">
    <property type="component" value="Unassembled WGS sequence"/>
</dbReference>
<dbReference type="InterPro" id="IPR056350">
    <property type="entry name" value="HAT_Syf1_central"/>
</dbReference>
<name>A0A5J4W9Q0_9EUKA</name>
<feature type="compositionally biased region" description="Basic and acidic residues" evidence="1">
    <location>
        <begin position="48"/>
        <end position="63"/>
    </location>
</feature>
<reference evidence="3 4" key="1">
    <citation type="submission" date="2019-03" db="EMBL/GenBank/DDBJ databases">
        <title>Single cell metagenomics reveals metabolic interactions within the superorganism composed of flagellate Streblomastix strix and complex community of Bacteroidetes bacteria on its surface.</title>
        <authorList>
            <person name="Treitli S.C."/>
            <person name="Kolisko M."/>
            <person name="Husnik F."/>
            <person name="Keeling P."/>
            <person name="Hampl V."/>
        </authorList>
    </citation>
    <scope>NUCLEOTIDE SEQUENCE [LARGE SCALE GENOMIC DNA]</scope>
    <source>
        <strain evidence="3">ST1C</strain>
    </source>
</reference>
<evidence type="ECO:0000313" key="4">
    <source>
        <dbReference type="Proteomes" id="UP000324800"/>
    </source>
</evidence>
<accession>A0A5J4W9Q0</accession>
<organism evidence="3 4">
    <name type="scientific">Streblomastix strix</name>
    <dbReference type="NCBI Taxonomy" id="222440"/>
    <lineage>
        <taxon>Eukaryota</taxon>
        <taxon>Metamonada</taxon>
        <taxon>Preaxostyla</taxon>
        <taxon>Oxymonadida</taxon>
        <taxon>Streblomastigidae</taxon>
        <taxon>Streblomastix</taxon>
    </lineage>
</organism>
<evidence type="ECO:0000259" key="2">
    <source>
        <dbReference type="Pfam" id="PF23220"/>
    </source>
</evidence>
<dbReference type="AlphaFoldDB" id="A0A5J4W9Q0"/>
<proteinExistence type="predicted"/>
<dbReference type="EMBL" id="SNRW01002895">
    <property type="protein sequence ID" value="KAA6391396.1"/>
    <property type="molecule type" value="Genomic_DNA"/>
</dbReference>
<dbReference type="Pfam" id="PF23220">
    <property type="entry name" value="HAT_Syf1_M"/>
    <property type="match status" value="1"/>
</dbReference>
<feature type="region of interest" description="Disordered" evidence="1">
    <location>
        <begin position="48"/>
        <end position="69"/>
    </location>
</feature>
<comment type="caution">
    <text evidence="3">The sequence shown here is derived from an EMBL/GenBank/DDBJ whole genome shotgun (WGS) entry which is preliminary data.</text>
</comment>